<reference evidence="4 5" key="1">
    <citation type="submission" date="2018-08" db="EMBL/GenBank/DDBJ databases">
        <title>Draft genome of the lignicolous fungus Coniochaeta pulveracea.</title>
        <authorList>
            <person name="Borstlap C.J."/>
            <person name="De Witt R.N."/>
            <person name="Botha A."/>
            <person name="Volschenk H."/>
        </authorList>
    </citation>
    <scope>NUCLEOTIDE SEQUENCE [LARGE SCALE GENOMIC DNA]</scope>
    <source>
        <strain evidence="4 5">CAB683</strain>
    </source>
</reference>
<feature type="transmembrane region" description="Helical" evidence="2">
    <location>
        <begin position="101"/>
        <end position="121"/>
    </location>
</feature>
<feature type="compositionally biased region" description="Basic and acidic residues" evidence="1">
    <location>
        <begin position="425"/>
        <end position="438"/>
    </location>
</feature>
<dbReference type="Proteomes" id="UP000275385">
    <property type="component" value="Unassembled WGS sequence"/>
</dbReference>
<feature type="compositionally biased region" description="Polar residues" evidence="1">
    <location>
        <begin position="769"/>
        <end position="785"/>
    </location>
</feature>
<keyword evidence="2" id="KW-0472">Membrane</keyword>
<evidence type="ECO:0000313" key="5">
    <source>
        <dbReference type="Proteomes" id="UP000275385"/>
    </source>
</evidence>
<evidence type="ECO:0000256" key="2">
    <source>
        <dbReference type="SAM" id="Phobius"/>
    </source>
</evidence>
<keyword evidence="2" id="KW-1133">Transmembrane helix</keyword>
<dbReference type="OrthoDB" id="264015at2759"/>
<accession>A0A420YHZ1</accession>
<feature type="transmembrane region" description="Helical" evidence="2">
    <location>
        <begin position="240"/>
        <end position="262"/>
    </location>
</feature>
<feature type="transmembrane region" description="Helical" evidence="2">
    <location>
        <begin position="133"/>
        <end position="151"/>
    </location>
</feature>
<dbReference type="Pfam" id="PF03707">
    <property type="entry name" value="MHYT"/>
    <property type="match status" value="1"/>
</dbReference>
<evidence type="ECO:0000256" key="1">
    <source>
        <dbReference type="SAM" id="MobiDB-lite"/>
    </source>
</evidence>
<proteinExistence type="predicted"/>
<feature type="transmembrane region" description="Helical" evidence="2">
    <location>
        <begin position="60"/>
        <end position="81"/>
    </location>
</feature>
<sequence>MSSMTATGDYPLLNEYYGQVVPRSVEAGFVALSYVVSLIGAGATLELINRRTSPKGLYNHMLLVGAAITMGGISIWCMHFIGNRAIRMGNGAIELQIAYSSGFTALSFFVPIFVLLVAFVVSGTSNVVSWWRTSLGGSLAGGAICGMHYLGNASINNYVCIYSYVNVIGAALIAVAASITALAMFFVFRAQWTSSWWKRAASAVLLAGAVSGMHWCALVGTQYRLKSLVPVHNQASRNTTIIIVICLSVGACFIMAGTFIYTARVLSRYASKAQQVVLATAIFDKQGRVLVSPEGLLPSEKITDSFLEKTPSDTFSIAHPLFQWMFQASRNWANISTVVNVMVDHLSRLPHGDRDVSRNGIKLIDERGELVENYDIIFKELFCAAARALAEKTKSNLTHVGILWDEILPTGTGGDVRRVPAQRKGRPDSGSDDTLAEKGEAQRRMQELYRGSLMFLVRRVESQRDITDLEAAGYRFADISQVAGIIHSSMQIKTDNMATKLSHMAQYSQEENSRLAPGVHLGFFAIRARVGGGFDVLVRKGTRHLLPSMEMPFEQTHLEPSQRNMLRSFDGLTPSQVANKLQNRQHMTKQDQKFAQHFLTSLGLLRGHIEDEIFEESTFTSRIVQVPCRPGTSASSPATCSLLTFKLVVPIHLHVACPNVEFIPFTLFKVHQLVYRDSPYNLIFSRSVHREISPILNAVPASNIYLTRTKSAGEVQHHSFGGSTGDKLRRLRDKLKRDSNAGGAVDSDGNPIPTVLYRHRSGENEGDSNRSSSTLKLWNPDSNQNSEDRDKKRTGSNVTDIDMDEDRTPNPSSTFDLGEPTYTSETHNVGGSFGGIMVSQEITVNVETGVVDPSDLRRKSTSCVATIPIRADQKGGDQAIEMQPWGDKAVGVTVQAETLGSETTTFVDELFAVCVHGPR</sequence>
<dbReference type="PANTHER" id="PTHR35152:SF1">
    <property type="entry name" value="DOMAIN SIGNALLING PROTEIN, PUTATIVE (AFU_ORTHOLOGUE AFUA_5G11310)-RELATED"/>
    <property type="match status" value="1"/>
</dbReference>
<feature type="transmembrane region" description="Helical" evidence="2">
    <location>
        <begin position="200"/>
        <end position="220"/>
    </location>
</feature>
<dbReference type="STRING" id="177199.A0A420YHZ1"/>
<dbReference type="AlphaFoldDB" id="A0A420YHZ1"/>
<dbReference type="PANTHER" id="PTHR35152">
    <property type="entry name" value="DOMAIN SIGNALLING PROTEIN, PUTATIVE (AFU_ORTHOLOGUE AFUA_5G11310)-RELATED"/>
    <property type="match status" value="1"/>
</dbReference>
<protein>
    <recommendedName>
        <fullName evidence="3">MHYT domain-containing protein</fullName>
    </recommendedName>
</protein>
<feature type="region of interest" description="Disordered" evidence="1">
    <location>
        <begin position="737"/>
        <end position="824"/>
    </location>
</feature>
<feature type="transmembrane region" description="Helical" evidence="2">
    <location>
        <begin position="27"/>
        <end position="48"/>
    </location>
</feature>
<name>A0A420YHZ1_9PEZI</name>
<comment type="caution">
    <text evidence="4">The sequence shown here is derived from an EMBL/GenBank/DDBJ whole genome shotgun (WGS) entry which is preliminary data.</text>
</comment>
<feature type="transmembrane region" description="Helical" evidence="2">
    <location>
        <begin position="163"/>
        <end position="188"/>
    </location>
</feature>
<evidence type="ECO:0000259" key="3">
    <source>
        <dbReference type="PROSITE" id="PS50924"/>
    </source>
</evidence>
<organism evidence="4 5">
    <name type="scientific">Coniochaeta pulveracea</name>
    <dbReference type="NCBI Taxonomy" id="177199"/>
    <lineage>
        <taxon>Eukaryota</taxon>
        <taxon>Fungi</taxon>
        <taxon>Dikarya</taxon>
        <taxon>Ascomycota</taxon>
        <taxon>Pezizomycotina</taxon>
        <taxon>Sordariomycetes</taxon>
        <taxon>Sordariomycetidae</taxon>
        <taxon>Coniochaetales</taxon>
        <taxon>Coniochaetaceae</taxon>
        <taxon>Coniochaeta</taxon>
    </lineage>
</organism>
<gene>
    <name evidence="4" type="ORF">DL546_009270</name>
</gene>
<evidence type="ECO:0000313" key="4">
    <source>
        <dbReference type="EMBL" id="RKU47465.1"/>
    </source>
</evidence>
<dbReference type="EMBL" id="QVQW01000009">
    <property type="protein sequence ID" value="RKU47465.1"/>
    <property type="molecule type" value="Genomic_DNA"/>
</dbReference>
<keyword evidence="2" id="KW-0812">Transmembrane</keyword>
<keyword evidence="5" id="KW-1185">Reference proteome</keyword>
<feature type="region of interest" description="Disordered" evidence="1">
    <location>
        <begin position="414"/>
        <end position="438"/>
    </location>
</feature>
<feature type="compositionally biased region" description="Polar residues" evidence="1">
    <location>
        <begin position="809"/>
        <end position="824"/>
    </location>
</feature>
<feature type="domain" description="MHYT" evidence="3">
    <location>
        <begin position="25"/>
        <end position="224"/>
    </location>
</feature>
<dbReference type="InterPro" id="IPR005330">
    <property type="entry name" value="MHYT_dom"/>
</dbReference>
<dbReference type="PROSITE" id="PS50924">
    <property type="entry name" value="MHYT"/>
    <property type="match status" value="1"/>
</dbReference>